<evidence type="ECO:0000313" key="11">
    <source>
        <dbReference type="Proteomes" id="UP000231098"/>
    </source>
</evidence>
<dbReference type="GO" id="GO:0005737">
    <property type="term" value="C:cytoplasm"/>
    <property type="evidence" value="ECO:0007669"/>
    <property type="project" value="UniProtKB-SubCell"/>
</dbReference>
<evidence type="ECO:0000256" key="4">
    <source>
        <dbReference type="ARBA" id="ARBA00022801"/>
    </source>
</evidence>
<comment type="caution">
    <text evidence="10">The sequence shown here is derived from an EMBL/GenBank/DDBJ whole genome shotgun (WGS) entry which is preliminary data.</text>
</comment>
<dbReference type="EC" id="3.4.21.92" evidence="7"/>
<dbReference type="GO" id="GO:0006515">
    <property type="term" value="P:protein quality control for misfolded or incompletely synthesized proteins"/>
    <property type="evidence" value="ECO:0007669"/>
    <property type="project" value="TreeGrafter"/>
</dbReference>
<proteinExistence type="inferred from homology"/>
<evidence type="ECO:0000256" key="9">
    <source>
        <dbReference type="RuleBase" id="RU003567"/>
    </source>
</evidence>
<evidence type="ECO:0000256" key="1">
    <source>
        <dbReference type="ARBA" id="ARBA00007039"/>
    </source>
</evidence>
<evidence type="ECO:0000256" key="3">
    <source>
        <dbReference type="ARBA" id="ARBA00022670"/>
    </source>
</evidence>
<evidence type="ECO:0000256" key="8">
    <source>
        <dbReference type="PROSITE-ProRule" id="PRU10085"/>
    </source>
</evidence>
<gene>
    <name evidence="7" type="primary">clpP</name>
    <name evidence="10" type="ORF">COT51_02845</name>
</gene>
<evidence type="ECO:0000256" key="7">
    <source>
        <dbReference type="HAMAP-Rule" id="MF_00444"/>
    </source>
</evidence>
<dbReference type="PROSITE" id="PS00381">
    <property type="entry name" value="CLP_PROTEASE_SER"/>
    <property type="match status" value="1"/>
</dbReference>
<feature type="active site" evidence="8">
    <location>
        <position position="105"/>
    </location>
</feature>
<dbReference type="SUPFAM" id="SSF52096">
    <property type="entry name" value="ClpP/crotonase"/>
    <property type="match status" value="1"/>
</dbReference>
<dbReference type="InterPro" id="IPR018215">
    <property type="entry name" value="ClpP_Ser_AS"/>
</dbReference>
<dbReference type="GO" id="GO:0051117">
    <property type="term" value="F:ATPase binding"/>
    <property type="evidence" value="ECO:0007669"/>
    <property type="project" value="TreeGrafter"/>
</dbReference>
<keyword evidence="3 7" id="KW-0645">Protease</keyword>
<dbReference type="FunFam" id="3.90.226.10:FF:000001">
    <property type="entry name" value="ATP-dependent Clp protease proteolytic subunit"/>
    <property type="match status" value="1"/>
</dbReference>
<comment type="function">
    <text evidence="7">Cleaves peptides in various proteins in a process that requires ATP hydrolysis. Has a chymotrypsin-like activity. Plays a major role in the degradation of misfolded proteins.</text>
</comment>
<evidence type="ECO:0000256" key="2">
    <source>
        <dbReference type="ARBA" id="ARBA00022490"/>
    </source>
</evidence>
<dbReference type="InterPro" id="IPR023562">
    <property type="entry name" value="ClpP/TepA"/>
</dbReference>
<comment type="similarity">
    <text evidence="1 7 9">Belongs to the peptidase S14 family.</text>
</comment>
<reference evidence="11" key="1">
    <citation type="submission" date="2017-09" db="EMBL/GenBank/DDBJ databases">
        <title>Depth-based differentiation of microbial function through sediment-hosted aquifers and enrichment of novel symbionts in the deep terrestrial subsurface.</title>
        <authorList>
            <person name="Probst A.J."/>
            <person name="Ladd B."/>
            <person name="Jarett J.K."/>
            <person name="Geller-Mcgrath D.E."/>
            <person name="Sieber C.M.K."/>
            <person name="Emerson J.B."/>
            <person name="Anantharaman K."/>
            <person name="Thomas B.C."/>
            <person name="Malmstrom R."/>
            <person name="Stieglmeier M."/>
            <person name="Klingl A."/>
            <person name="Woyke T."/>
            <person name="Ryan C.M."/>
            <person name="Banfield J.F."/>
        </authorList>
    </citation>
    <scope>NUCLEOTIDE SEQUENCE [LARGE SCALE GENOMIC DNA]</scope>
</reference>
<dbReference type="PANTHER" id="PTHR10381:SF70">
    <property type="entry name" value="ATP-DEPENDENT CLP PROTEASE PROTEOLYTIC SUBUNIT"/>
    <property type="match status" value="1"/>
</dbReference>
<feature type="active site" evidence="7">
    <location>
        <position position="130"/>
    </location>
</feature>
<keyword evidence="5 7" id="KW-0720">Serine protease</keyword>
<dbReference type="HAMAP" id="MF_00444">
    <property type="entry name" value="ClpP"/>
    <property type="match status" value="1"/>
</dbReference>
<name>A0A2H0X983_UNCKA</name>
<dbReference type="InterPro" id="IPR001907">
    <property type="entry name" value="ClpP"/>
</dbReference>
<sequence>MDEDSYSQLVPIVVDSDNRGFERAYDIYSRLLKDRIVFVTGPIHDAMANTIIAQLLFLQSEDETKDIKIYVNSPGGSAYAGLAIYDTIIALKPEIQTIAVGTAASAATLLLAAGTPGKRMSLPHSLIHIHQPIGQAGGQASDIEIDAKEILRLKDLYAEIIAKHTKQKKSTVLKDIDRDFYMTADQAQKYGIIDKVIGK</sequence>
<dbReference type="PANTHER" id="PTHR10381">
    <property type="entry name" value="ATP-DEPENDENT CLP PROTEASE PROTEOLYTIC SUBUNIT"/>
    <property type="match status" value="1"/>
</dbReference>
<dbReference type="GO" id="GO:0009368">
    <property type="term" value="C:endopeptidase Clp complex"/>
    <property type="evidence" value="ECO:0007669"/>
    <property type="project" value="TreeGrafter"/>
</dbReference>
<dbReference type="PRINTS" id="PR00127">
    <property type="entry name" value="CLPPROTEASEP"/>
</dbReference>
<organism evidence="10 11">
    <name type="scientific">candidate division WWE3 bacterium CG08_land_8_20_14_0_20_41_15</name>
    <dbReference type="NCBI Taxonomy" id="1975086"/>
    <lineage>
        <taxon>Bacteria</taxon>
        <taxon>Katanobacteria</taxon>
    </lineage>
</organism>
<keyword evidence="4 7" id="KW-0378">Hydrolase</keyword>
<dbReference type="GO" id="GO:0004252">
    <property type="term" value="F:serine-type endopeptidase activity"/>
    <property type="evidence" value="ECO:0007669"/>
    <property type="project" value="UniProtKB-UniRule"/>
</dbReference>
<feature type="active site" description="Nucleophile" evidence="7">
    <location>
        <position position="105"/>
    </location>
</feature>
<dbReference type="InterPro" id="IPR029045">
    <property type="entry name" value="ClpP/crotonase-like_dom_sf"/>
</dbReference>
<dbReference type="Gene3D" id="3.90.226.10">
    <property type="entry name" value="2-enoyl-CoA Hydratase, Chain A, domain 1"/>
    <property type="match status" value="1"/>
</dbReference>
<dbReference type="GO" id="GO:0004176">
    <property type="term" value="F:ATP-dependent peptidase activity"/>
    <property type="evidence" value="ECO:0007669"/>
    <property type="project" value="InterPro"/>
</dbReference>
<dbReference type="NCBIfam" id="NF009205">
    <property type="entry name" value="PRK12553.1"/>
    <property type="match status" value="1"/>
</dbReference>
<comment type="catalytic activity">
    <reaction evidence="6 7 8">
        <text>Hydrolysis of proteins to small peptides in the presence of ATP and magnesium. alpha-casein is the usual test substrate. In the absence of ATP, only oligopeptides shorter than five residues are hydrolyzed (such as succinyl-Leu-Tyr-|-NHMec, and Leu-Tyr-Leu-|-Tyr-Trp, in which cleavage of the -Tyr-|-Leu- and -Tyr-|-Trp bonds also occurs).</text>
        <dbReference type="EC" id="3.4.21.92"/>
    </reaction>
</comment>
<dbReference type="Pfam" id="PF00574">
    <property type="entry name" value="CLP_protease"/>
    <property type="match status" value="1"/>
</dbReference>
<dbReference type="NCBIfam" id="NF001368">
    <property type="entry name" value="PRK00277.1"/>
    <property type="match status" value="1"/>
</dbReference>
<evidence type="ECO:0000256" key="6">
    <source>
        <dbReference type="ARBA" id="ARBA00034021"/>
    </source>
</evidence>
<protein>
    <recommendedName>
        <fullName evidence="7 9">ATP-dependent Clp protease proteolytic subunit</fullName>
        <ecNumber evidence="7">3.4.21.92</ecNumber>
    </recommendedName>
    <alternativeName>
        <fullName evidence="7">Endopeptidase Clp</fullName>
    </alternativeName>
</protein>
<evidence type="ECO:0000313" key="10">
    <source>
        <dbReference type="EMBL" id="PIS21411.1"/>
    </source>
</evidence>
<dbReference type="EMBL" id="PEYV01000050">
    <property type="protein sequence ID" value="PIS21411.1"/>
    <property type="molecule type" value="Genomic_DNA"/>
</dbReference>
<evidence type="ECO:0000256" key="5">
    <source>
        <dbReference type="ARBA" id="ARBA00022825"/>
    </source>
</evidence>
<comment type="subunit">
    <text evidence="7">Fourteen ClpP subunits assemble into 2 heptameric rings which stack back to back to give a disk-like structure with a central cavity, resembling the structure of eukaryotic proteasomes.</text>
</comment>
<dbReference type="CDD" id="cd07017">
    <property type="entry name" value="S14_ClpP_2"/>
    <property type="match status" value="1"/>
</dbReference>
<dbReference type="AlphaFoldDB" id="A0A2H0X983"/>
<keyword evidence="2 7" id="KW-0963">Cytoplasm</keyword>
<comment type="subcellular location">
    <subcellularLocation>
        <location evidence="7">Cytoplasm</location>
    </subcellularLocation>
</comment>
<accession>A0A2H0X983</accession>
<dbReference type="Proteomes" id="UP000231098">
    <property type="component" value="Unassembled WGS sequence"/>
</dbReference>